<evidence type="ECO:0000256" key="1">
    <source>
        <dbReference type="SAM" id="Phobius"/>
    </source>
</evidence>
<organism evidence="2 3">
    <name type="scientific">Chitinophaga lutea</name>
    <dbReference type="NCBI Taxonomy" id="2488634"/>
    <lineage>
        <taxon>Bacteria</taxon>
        <taxon>Pseudomonadati</taxon>
        <taxon>Bacteroidota</taxon>
        <taxon>Chitinophagia</taxon>
        <taxon>Chitinophagales</taxon>
        <taxon>Chitinophagaceae</taxon>
        <taxon>Chitinophaga</taxon>
    </lineage>
</organism>
<comment type="caution">
    <text evidence="2">The sequence shown here is derived from an EMBL/GenBank/DDBJ whole genome shotgun (WGS) entry which is preliminary data.</text>
</comment>
<keyword evidence="1" id="KW-0472">Membrane</keyword>
<accession>A0A3N4PLA2</accession>
<feature type="transmembrane region" description="Helical" evidence="1">
    <location>
        <begin position="41"/>
        <end position="59"/>
    </location>
</feature>
<protein>
    <submittedName>
        <fullName evidence="2">Uncharacterized protein</fullName>
    </submittedName>
</protein>
<keyword evidence="1" id="KW-0812">Transmembrane</keyword>
<keyword evidence="3" id="KW-1185">Reference proteome</keyword>
<keyword evidence="1" id="KW-1133">Transmembrane helix</keyword>
<dbReference type="AlphaFoldDB" id="A0A3N4PLA2"/>
<evidence type="ECO:0000313" key="2">
    <source>
        <dbReference type="EMBL" id="RPE08986.1"/>
    </source>
</evidence>
<gene>
    <name evidence="2" type="ORF">EGT74_18410</name>
</gene>
<proteinExistence type="predicted"/>
<dbReference type="Proteomes" id="UP000278351">
    <property type="component" value="Unassembled WGS sequence"/>
</dbReference>
<reference evidence="2 3" key="1">
    <citation type="submission" date="2018-11" db="EMBL/GenBank/DDBJ databases">
        <title>Chitinophaga lutea sp.nov., isolate from arsenic contaminated soil.</title>
        <authorList>
            <person name="Zong Y."/>
        </authorList>
    </citation>
    <scope>NUCLEOTIDE SEQUENCE [LARGE SCALE GENOMIC DNA]</scope>
    <source>
        <strain evidence="2 3">ZY74</strain>
    </source>
</reference>
<dbReference type="EMBL" id="RPDH01000002">
    <property type="protein sequence ID" value="RPE08986.1"/>
    <property type="molecule type" value="Genomic_DNA"/>
</dbReference>
<feature type="transmembrane region" description="Helical" evidence="1">
    <location>
        <begin position="6"/>
        <end position="29"/>
    </location>
</feature>
<sequence>MAIGIYTFFFGQYYLPLFPAAVLPCNYSHQKIQIVMKRSQTVLYLIILLLLILLIYREFGRGGSIPVDKEKAKEHVIAMTDATAYTKAFRAGKAELERRLQDSTYLARNFNLPAAELFNRHAIGALLNKKGAEGIRIYLGLNEKKEVVFVLLPVDAKGKDISGKLVAYETPWIPGVQRAMAQEGEDPEAMERGHRCPYTCDAESPVTQP</sequence>
<name>A0A3N4PLA2_9BACT</name>
<evidence type="ECO:0000313" key="3">
    <source>
        <dbReference type="Proteomes" id="UP000278351"/>
    </source>
</evidence>